<gene>
    <name evidence="1" type="ORF">E6O75_ATG06855</name>
</gene>
<name>A0A4Z1PAS6_9PEZI</name>
<protein>
    <recommendedName>
        <fullName evidence="3">Transcription factor domain-containing protein</fullName>
    </recommendedName>
</protein>
<keyword evidence="2" id="KW-1185">Reference proteome</keyword>
<proteinExistence type="predicted"/>
<evidence type="ECO:0000313" key="1">
    <source>
        <dbReference type="EMBL" id="TID19517.1"/>
    </source>
</evidence>
<evidence type="ECO:0000313" key="2">
    <source>
        <dbReference type="Proteomes" id="UP000298493"/>
    </source>
</evidence>
<dbReference type="CDD" id="cd12148">
    <property type="entry name" value="fungal_TF_MHR"/>
    <property type="match status" value="1"/>
</dbReference>
<dbReference type="EMBL" id="SNSC02000012">
    <property type="protein sequence ID" value="TID19517.1"/>
    <property type="molecule type" value="Genomic_DNA"/>
</dbReference>
<dbReference type="PANTHER" id="PTHR47425:SF2">
    <property type="entry name" value="FARB-RELATED"/>
    <property type="match status" value="1"/>
</dbReference>
<dbReference type="PANTHER" id="PTHR47425">
    <property type="entry name" value="FARB-RELATED"/>
    <property type="match status" value="1"/>
</dbReference>
<reference evidence="1 2" key="1">
    <citation type="submission" date="2019-04" db="EMBL/GenBank/DDBJ databases">
        <title>High contiguity whole genome sequence and gene annotation resource for two Venturia nashicola isolates.</title>
        <authorList>
            <person name="Prokchorchik M."/>
            <person name="Won K."/>
            <person name="Lee Y."/>
            <person name="Choi E.D."/>
            <person name="Segonzac C."/>
            <person name="Sohn K.H."/>
        </authorList>
    </citation>
    <scope>NUCLEOTIDE SEQUENCE [LARGE SCALE GENOMIC DNA]</scope>
    <source>
        <strain evidence="1 2">PRI2</strain>
    </source>
</reference>
<comment type="caution">
    <text evidence="1">The sequence shown here is derived from an EMBL/GenBank/DDBJ whole genome shotgun (WGS) entry which is preliminary data.</text>
</comment>
<dbReference type="STRING" id="86259.A0A4Z1PAS6"/>
<accession>A0A4Z1PAS6</accession>
<dbReference type="InterPro" id="IPR052761">
    <property type="entry name" value="Fungal_Detox/Toxin_TFs"/>
</dbReference>
<evidence type="ECO:0008006" key="3">
    <source>
        <dbReference type="Google" id="ProtNLM"/>
    </source>
</evidence>
<organism evidence="1 2">
    <name type="scientific">Venturia nashicola</name>
    <dbReference type="NCBI Taxonomy" id="86259"/>
    <lineage>
        <taxon>Eukaryota</taxon>
        <taxon>Fungi</taxon>
        <taxon>Dikarya</taxon>
        <taxon>Ascomycota</taxon>
        <taxon>Pezizomycotina</taxon>
        <taxon>Dothideomycetes</taxon>
        <taxon>Pleosporomycetidae</taxon>
        <taxon>Venturiales</taxon>
        <taxon>Venturiaceae</taxon>
        <taxon>Venturia</taxon>
    </lineage>
</organism>
<dbReference type="AlphaFoldDB" id="A0A4Z1PAS6"/>
<dbReference type="Proteomes" id="UP000298493">
    <property type="component" value="Unassembled WGS sequence"/>
</dbReference>
<sequence>MSEEAILEEVHNWLGLSLDFLVQQDQNQESESSRCTSQSPKNAEKCLVESGNVCVNSPQPVVAIITPPASTDWESPTAEVILGDELDDDMGGGLFFFVRFWKNKAEADSVEAIEILREQSPLLQPQDQEILNSDSISSYAVDSPIAFLEVSYGLVLGPFLEDLLRIYFQNIHPHYPVIDEFDLDVNFTQTIDDEILRQSRAMYLTPTSNTRPNPPPSFQHSLYTTFTTLYDPHTPTHSQVNLTQACLLLSYYSPSPSSPSPTHSISTWLSKAFTHAKAAGLDQMTSEVMTDRSRLIWCSLIVRERVVSFLAGGMGHPMDTSISPSASTSTCTSTCTSQKRKAKRNEYKVTREDFGLELCLPRFSSPSERGEMVEAFLARARLSEVLADILEFEMGRGLRIGRREVLKVSMFDVRLREWKRGWDKAFMGEGRGRDGRGSFYLTRVIAEYVFFPFFFSIPSLFPSKV</sequence>